<dbReference type="GO" id="GO:0006465">
    <property type="term" value="P:signal peptide processing"/>
    <property type="evidence" value="ECO:0007669"/>
    <property type="project" value="InterPro"/>
</dbReference>
<keyword evidence="2" id="KW-0645">Protease</keyword>
<organism evidence="2 3">
    <name type="scientific">Sphingopyxis fribergensis</name>
    <dbReference type="NCBI Taxonomy" id="1515612"/>
    <lineage>
        <taxon>Bacteria</taxon>
        <taxon>Pseudomonadati</taxon>
        <taxon>Pseudomonadota</taxon>
        <taxon>Alphaproteobacteria</taxon>
        <taxon>Sphingomonadales</taxon>
        <taxon>Sphingomonadaceae</taxon>
        <taxon>Sphingopyxis</taxon>
    </lineage>
</organism>
<dbReference type="InterPro" id="IPR019533">
    <property type="entry name" value="Peptidase_S26"/>
</dbReference>
<sequence length="201" mass="22293">MLRLFWLIVRWIAGLWPRLRSLPRKAAVTLGAPGPDQPARPERLWHAMLVVLPLALFAAVLMPQVTLVMSPSIEAYAVRKSPGPIIRGDYVMFTLHHAIAGPKPVSVTKHALCLPGDRLTMFETPSPLKPSSWDGHYYCNGQLLGVSLPLAHNGMELSHMKWSGIIPAGMAYVGSTHPRGFDSRYFGLLPITSLIRMERIL</sequence>
<dbReference type="HOGENOM" id="CLU_1376927_0_0_5"/>
<reference evidence="2 3" key="1">
    <citation type="journal article" date="2015" name="Int. J. Syst. Evol. Microbiol.">
        <title>Description of Sphingopyxis fribergensis sp. nov. - a soil bacterium with the ability to degrade styrene and phenylacetic acid.</title>
        <authorList>
            <person name="Oelschlagel M."/>
            <person name="Ruckert C."/>
            <person name="Kalinowski J."/>
            <person name="Schmidt G."/>
            <person name="Schlomann M."/>
            <person name="Tischler D."/>
        </authorList>
    </citation>
    <scope>NUCLEOTIDE SEQUENCE [LARGE SCALE GENOMIC DNA]</scope>
    <source>
        <strain evidence="2 3">Kp5.2</strain>
    </source>
</reference>
<proteinExistence type="predicted"/>
<accession>A0A0A7PH10</accession>
<feature type="domain" description="Peptidase S26" evidence="1">
    <location>
        <begin position="48"/>
        <end position="195"/>
    </location>
</feature>
<gene>
    <name evidence="2" type="ORF">SKP52_01275</name>
</gene>
<dbReference type="InterPro" id="IPR036286">
    <property type="entry name" value="LexA/Signal_pep-like_sf"/>
</dbReference>
<dbReference type="OrthoDB" id="7475540at2"/>
<keyword evidence="2" id="KW-0378">Hydrolase</keyword>
<dbReference type="KEGG" id="sphk:SKP52_01275"/>
<dbReference type="AlphaFoldDB" id="A0A0A7PH10"/>
<keyword evidence="3" id="KW-1185">Reference proteome</keyword>
<dbReference type="Proteomes" id="UP000030907">
    <property type="component" value="Chromosome"/>
</dbReference>
<name>A0A0A7PH10_9SPHN</name>
<dbReference type="STRING" id="1515612.SKP52_01275"/>
<evidence type="ECO:0000313" key="3">
    <source>
        <dbReference type="Proteomes" id="UP000030907"/>
    </source>
</evidence>
<evidence type="ECO:0000259" key="1">
    <source>
        <dbReference type="Pfam" id="PF10502"/>
    </source>
</evidence>
<dbReference type="GO" id="GO:0004252">
    <property type="term" value="F:serine-type endopeptidase activity"/>
    <property type="evidence" value="ECO:0007669"/>
    <property type="project" value="InterPro"/>
</dbReference>
<dbReference type="RefSeq" id="WP_039570799.1">
    <property type="nucleotide sequence ID" value="NZ_CP009122.1"/>
</dbReference>
<dbReference type="Gene3D" id="2.10.109.10">
    <property type="entry name" value="Umud Fragment, subunit A"/>
    <property type="match status" value="1"/>
</dbReference>
<evidence type="ECO:0000313" key="2">
    <source>
        <dbReference type="EMBL" id="AJA07197.1"/>
    </source>
</evidence>
<dbReference type="Pfam" id="PF10502">
    <property type="entry name" value="Peptidase_S26"/>
    <property type="match status" value="1"/>
</dbReference>
<dbReference type="EMBL" id="CP009122">
    <property type="protein sequence ID" value="AJA07197.1"/>
    <property type="molecule type" value="Genomic_DNA"/>
</dbReference>
<dbReference type="SUPFAM" id="SSF51306">
    <property type="entry name" value="LexA/Signal peptidase"/>
    <property type="match status" value="1"/>
</dbReference>
<protein>
    <submittedName>
        <fullName evidence="2">Type IV secretory protease</fullName>
    </submittedName>
</protein>